<dbReference type="EMBL" id="CAJRAU010000005">
    <property type="protein sequence ID" value="CAG5071813.1"/>
    <property type="molecule type" value="Genomic_DNA"/>
</dbReference>
<name>A0ABM8UU49_9BACT</name>
<gene>
    <name evidence="1" type="ORF">DYBT9623_03797</name>
</gene>
<evidence type="ECO:0000313" key="1">
    <source>
        <dbReference type="EMBL" id="CAG5071813.1"/>
    </source>
</evidence>
<organism evidence="1 2">
    <name type="scientific">Dyadobacter linearis</name>
    <dbReference type="NCBI Taxonomy" id="2823330"/>
    <lineage>
        <taxon>Bacteria</taxon>
        <taxon>Pseudomonadati</taxon>
        <taxon>Bacteroidota</taxon>
        <taxon>Cytophagia</taxon>
        <taxon>Cytophagales</taxon>
        <taxon>Spirosomataceae</taxon>
        <taxon>Dyadobacter</taxon>
    </lineage>
</organism>
<evidence type="ECO:0000313" key="2">
    <source>
        <dbReference type="Proteomes" id="UP000679725"/>
    </source>
</evidence>
<protein>
    <submittedName>
        <fullName evidence="1">Uncharacterized protein</fullName>
    </submittedName>
</protein>
<proteinExistence type="predicted"/>
<reference evidence="1 2" key="1">
    <citation type="submission" date="2021-04" db="EMBL/GenBank/DDBJ databases">
        <authorList>
            <person name="Rodrigo-Torres L."/>
            <person name="Arahal R. D."/>
            <person name="Lucena T."/>
        </authorList>
    </citation>
    <scope>NUCLEOTIDE SEQUENCE [LARGE SCALE GENOMIC DNA]</scope>
    <source>
        <strain evidence="1 2">CECT 9623</strain>
    </source>
</reference>
<sequence length="447" mass="49921">MKKSMFALLLLIGFMTGCKKDQIIEAEPEPGPEKESTAGQFLKSLSVTGVQEITFDSVSNSFYVSLPDTYNEAAAEVKVNMQPDIVLADSLEKPTTGNTILYPYKGTPPLRFQLRDKTDKKWFYFNVYFNFSGTPEIELLQKEIPINASGVNLPLRFNAKVGSIPSSVEQLGPTVKISNKKTGFFMESSYYELTAPLYLGAVQELITTDPLTLEFKFFNQTPVVFEGVKFVRGVPNLYQMPMYKFQYNYKDTLKAGGGFFIPQEKYTVKISSDFLSTPVTAAVQVKDPQQLTLDKIPANLPEGSYLVSFYEKETLLGKTSVHLSNFESNCLETIWKGDVNGALDRNVEPLAFSKGDVFYAKSLPLEFGTANTNFDVNKLPRLRLKSPGKTVDLAPKLVVYSWAVAGTSYSLGQYTVPSDLPAGEYAVSAIYTNRYESQPYWSKLKVK</sequence>
<accession>A0ABM8UU49</accession>
<dbReference type="RefSeq" id="WP_215235089.1">
    <property type="nucleotide sequence ID" value="NZ_CAJRAU010000005.1"/>
</dbReference>
<keyword evidence="2" id="KW-1185">Reference proteome</keyword>
<comment type="caution">
    <text evidence="1">The sequence shown here is derived from an EMBL/GenBank/DDBJ whole genome shotgun (WGS) entry which is preliminary data.</text>
</comment>
<dbReference type="Proteomes" id="UP000679725">
    <property type="component" value="Unassembled WGS sequence"/>
</dbReference>
<dbReference type="PROSITE" id="PS51257">
    <property type="entry name" value="PROKAR_LIPOPROTEIN"/>
    <property type="match status" value="1"/>
</dbReference>